<dbReference type="Proteomes" id="UP000011682">
    <property type="component" value="Unassembled WGS sequence"/>
</dbReference>
<organism evidence="1 2">
    <name type="scientific">Cystobacter fuscus (strain ATCC 25194 / DSM 2262 / NBRC 100088 / M29)</name>
    <dbReference type="NCBI Taxonomy" id="1242864"/>
    <lineage>
        <taxon>Bacteria</taxon>
        <taxon>Pseudomonadati</taxon>
        <taxon>Myxococcota</taxon>
        <taxon>Myxococcia</taxon>
        <taxon>Myxococcales</taxon>
        <taxon>Cystobacterineae</taxon>
        <taxon>Archangiaceae</taxon>
        <taxon>Cystobacter</taxon>
    </lineage>
</organism>
<evidence type="ECO:0000313" key="1">
    <source>
        <dbReference type="EMBL" id="EPX57431.1"/>
    </source>
</evidence>
<sequence>MPLTVHWPWLGNVQQEETLSPRGSSILPTWRPHVWARWNTLHP</sequence>
<gene>
    <name evidence="1" type="ORF">D187_007185</name>
</gene>
<proteinExistence type="predicted"/>
<protein>
    <submittedName>
        <fullName evidence="1">Uncharacterized protein</fullName>
    </submittedName>
</protein>
<accession>S9P2P0</accession>
<name>S9P2P0_CYSF2</name>
<dbReference type="EMBL" id="ANAH02000064">
    <property type="protein sequence ID" value="EPX57431.1"/>
    <property type="molecule type" value="Genomic_DNA"/>
</dbReference>
<keyword evidence="2" id="KW-1185">Reference proteome</keyword>
<dbReference type="AlphaFoldDB" id="S9P2P0"/>
<reference evidence="1" key="1">
    <citation type="submission" date="2013-05" db="EMBL/GenBank/DDBJ databases">
        <title>Genome assembly of Cystobacter fuscus DSM 2262.</title>
        <authorList>
            <person name="Sharma G."/>
            <person name="Khatri I."/>
            <person name="Kaur C."/>
            <person name="Mayilraj S."/>
            <person name="Subramanian S."/>
        </authorList>
    </citation>
    <scope>NUCLEOTIDE SEQUENCE [LARGE SCALE GENOMIC DNA]</scope>
    <source>
        <strain evidence="1">DSM 2262</strain>
    </source>
</reference>
<comment type="caution">
    <text evidence="1">The sequence shown here is derived from an EMBL/GenBank/DDBJ whole genome shotgun (WGS) entry which is preliminary data.</text>
</comment>
<evidence type="ECO:0000313" key="2">
    <source>
        <dbReference type="Proteomes" id="UP000011682"/>
    </source>
</evidence>